<sequence>MDGPRPEKVNSQNSLHLVKSVAVARARHVFVLEVTKQGGAGAPSGSCGRATNGNFLFMQGRARARGQRWIGLFLAFCPFSLLSLFFLASLGLFLYTLGLKFNSTHIDVTKPYVTIRQVNRIK</sequence>
<feature type="transmembrane region" description="Helical" evidence="1">
    <location>
        <begin position="69"/>
        <end position="95"/>
    </location>
</feature>
<keyword evidence="1" id="KW-1133">Transmembrane helix</keyword>
<evidence type="ECO:0000313" key="2">
    <source>
        <dbReference type="EMBL" id="MED6176641.1"/>
    </source>
</evidence>
<evidence type="ECO:0000313" key="3">
    <source>
        <dbReference type="Proteomes" id="UP001341840"/>
    </source>
</evidence>
<reference evidence="2 3" key="1">
    <citation type="journal article" date="2023" name="Plants (Basel)">
        <title>Bridging the Gap: Combining Genomics and Transcriptomics Approaches to Understand Stylosanthes scabra, an Orphan Legume from the Brazilian Caatinga.</title>
        <authorList>
            <person name="Ferreira-Neto J.R.C."/>
            <person name="da Silva M.D."/>
            <person name="Binneck E."/>
            <person name="de Melo N.F."/>
            <person name="da Silva R.H."/>
            <person name="de Melo A.L.T.M."/>
            <person name="Pandolfi V."/>
            <person name="Bustamante F.O."/>
            <person name="Brasileiro-Vidal A.C."/>
            <person name="Benko-Iseppon A.M."/>
        </authorList>
    </citation>
    <scope>NUCLEOTIDE SEQUENCE [LARGE SCALE GENOMIC DNA]</scope>
    <source>
        <tissue evidence="2">Leaves</tissue>
    </source>
</reference>
<proteinExistence type="predicted"/>
<organism evidence="2 3">
    <name type="scientific">Stylosanthes scabra</name>
    <dbReference type="NCBI Taxonomy" id="79078"/>
    <lineage>
        <taxon>Eukaryota</taxon>
        <taxon>Viridiplantae</taxon>
        <taxon>Streptophyta</taxon>
        <taxon>Embryophyta</taxon>
        <taxon>Tracheophyta</taxon>
        <taxon>Spermatophyta</taxon>
        <taxon>Magnoliopsida</taxon>
        <taxon>eudicotyledons</taxon>
        <taxon>Gunneridae</taxon>
        <taxon>Pentapetalae</taxon>
        <taxon>rosids</taxon>
        <taxon>fabids</taxon>
        <taxon>Fabales</taxon>
        <taxon>Fabaceae</taxon>
        <taxon>Papilionoideae</taxon>
        <taxon>50 kb inversion clade</taxon>
        <taxon>dalbergioids sensu lato</taxon>
        <taxon>Dalbergieae</taxon>
        <taxon>Pterocarpus clade</taxon>
        <taxon>Stylosanthes</taxon>
    </lineage>
</organism>
<dbReference type="EMBL" id="JASCZI010152761">
    <property type="protein sequence ID" value="MED6176641.1"/>
    <property type="molecule type" value="Genomic_DNA"/>
</dbReference>
<dbReference type="Proteomes" id="UP001341840">
    <property type="component" value="Unassembled WGS sequence"/>
</dbReference>
<name>A0ABU6VSN3_9FABA</name>
<comment type="caution">
    <text evidence="2">The sequence shown here is derived from an EMBL/GenBank/DDBJ whole genome shotgun (WGS) entry which is preliminary data.</text>
</comment>
<accession>A0ABU6VSN3</accession>
<protein>
    <submittedName>
        <fullName evidence="2">Uncharacterized protein</fullName>
    </submittedName>
</protein>
<keyword evidence="1" id="KW-0812">Transmembrane</keyword>
<gene>
    <name evidence="2" type="ORF">PIB30_090191</name>
</gene>
<evidence type="ECO:0000256" key="1">
    <source>
        <dbReference type="SAM" id="Phobius"/>
    </source>
</evidence>
<keyword evidence="3" id="KW-1185">Reference proteome</keyword>
<keyword evidence="1" id="KW-0472">Membrane</keyword>